<gene>
    <name evidence="1" type="ORF">FUAX_06420</name>
</gene>
<dbReference type="KEGG" id="fax:FUAX_06420"/>
<evidence type="ECO:0000313" key="1">
    <source>
        <dbReference type="EMBL" id="BDD08210.1"/>
    </source>
</evidence>
<accession>A0AAU9CG79</accession>
<sequence>MPNGHMSVEIFSPKIHRRNSPHDFLPNGVACGKFLDAAEISSGVIFSRITFF</sequence>
<keyword evidence="2" id="KW-1185">Reference proteome</keyword>
<reference evidence="1 2" key="1">
    <citation type="submission" date="2021-12" db="EMBL/GenBank/DDBJ databases">
        <title>Genome sequencing of bacteria with rrn-lacking chromosome and rrn-plasmid.</title>
        <authorList>
            <person name="Anda M."/>
            <person name="Iwasaki W."/>
        </authorList>
    </citation>
    <scope>NUCLEOTIDE SEQUENCE [LARGE SCALE GENOMIC DNA]</scope>
    <source>
        <strain evidence="1 2">DSM 100852</strain>
    </source>
</reference>
<name>A0AAU9CG79_9BACT</name>
<proteinExistence type="predicted"/>
<dbReference type="EMBL" id="AP025314">
    <property type="protein sequence ID" value="BDD08210.1"/>
    <property type="molecule type" value="Genomic_DNA"/>
</dbReference>
<dbReference type="Proteomes" id="UP001348817">
    <property type="component" value="Chromosome"/>
</dbReference>
<organism evidence="1 2">
    <name type="scientific">Fulvitalea axinellae</name>
    <dbReference type="NCBI Taxonomy" id="1182444"/>
    <lineage>
        <taxon>Bacteria</taxon>
        <taxon>Pseudomonadati</taxon>
        <taxon>Bacteroidota</taxon>
        <taxon>Cytophagia</taxon>
        <taxon>Cytophagales</taxon>
        <taxon>Persicobacteraceae</taxon>
        <taxon>Fulvitalea</taxon>
    </lineage>
</organism>
<evidence type="ECO:0000313" key="2">
    <source>
        <dbReference type="Proteomes" id="UP001348817"/>
    </source>
</evidence>
<dbReference type="AlphaFoldDB" id="A0AAU9CG79"/>
<protein>
    <submittedName>
        <fullName evidence="1">Uncharacterized protein</fullName>
    </submittedName>
</protein>